<dbReference type="PANTHER" id="PTHR43081">
    <property type="entry name" value="ADENYLATE CYCLASE, TERMINAL-DIFFERENTIATION SPECIFIC-RELATED"/>
    <property type="match status" value="1"/>
</dbReference>
<feature type="transmembrane region" description="Helical" evidence="2">
    <location>
        <begin position="400"/>
        <end position="419"/>
    </location>
</feature>
<evidence type="ECO:0000259" key="3">
    <source>
        <dbReference type="PROSITE" id="PS50125"/>
    </source>
</evidence>
<dbReference type="InterPro" id="IPR007890">
    <property type="entry name" value="CHASE2"/>
</dbReference>
<feature type="domain" description="Guanylate cyclase" evidence="3">
    <location>
        <begin position="469"/>
        <end position="607"/>
    </location>
</feature>
<name>A0ABU5TNN7_9CYAN</name>
<dbReference type="InterPro" id="IPR050697">
    <property type="entry name" value="Adenylyl/Guanylyl_Cyclase_3/4"/>
</dbReference>
<dbReference type="SMART" id="SM01080">
    <property type="entry name" value="CHASE2"/>
    <property type="match status" value="1"/>
</dbReference>
<evidence type="ECO:0000313" key="4">
    <source>
        <dbReference type="EMBL" id="MEA5479646.1"/>
    </source>
</evidence>
<evidence type="ECO:0000256" key="1">
    <source>
        <dbReference type="ARBA" id="ARBA00005381"/>
    </source>
</evidence>
<dbReference type="PROSITE" id="PS50125">
    <property type="entry name" value="GUANYLATE_CYCLASE_2"/>
    <property type="match status" value="1"/>
</dbReference>
<accession>A0ABU5TNN7</accession>
<evidence type="ECO:0000313" key="5">
    <source>
        <dbReference type="Proteomes" id="UP001301388"/>
    </source>
</evidence>
<dbReference type="Proteomes" id="UP001301388">
    <property type="component" value="Unassembled WGS sequence"/>
</dbReference>
<comment type="similarity">
    <text evidence="1">Belongs to the adenylyl cyclase class-3 family.</text>
</comment>
<keyword evidence="2" id="KW-0812">Transmembrane</keyword>
<proteinExistence type="inferred from homology"/>
<keyword evidence="5" id="KW-1185">Reference proteome</keyword>
<dbReference type="SMART" id="SM00044">
    <property type="entry name" value="CYCc"/>
    <property type="match status" value="1"/>
</dbReference>
<dbReference type="RefSeq" id="WP_323262832.1">
    <property type="nucleotide sequence ID" value="NZ_JAYGIE010000095.1"/>
</dbReference>
<dbReference type="Pfam" id="PF05226">
    <property type="entry name" value="CHASE2"/>
    <property type="match status" value="1"/>
</dbReference>
<protein>
    <submittedName>
        <fullName evidence="4">Adenylate/guanylate cyclase domain-containing protein</fullName>
    </submittedName>
</protein>
<reference evidence="4 5" key="1">
    <citation type="submission" date="2023-12" db="EMBL/GenBank/DDBJ databases">
        <title>Baltic Sea Cyanobacteria.</title>
        <authorList>
            <person name="Delbaje E."/>
            <person name="Fewer D.P."/>
            <person name="Shishido T.K."/>
        </authorList>
    </citation>
    <scope>NUCLEOTIDE SEQUENCE [LARGE SCALE GENOMIC DNA]</scope>
    <source>
        <strain evidence="4 5">UHCC 0370</strain>
    </source>
</reference>
<dbReference type="CDD" id="cd07302">
    <property type="entry name" value="CHD"/>
    <property type="match status" value="1"/>
</dbReference>
<organism evidence="4 5">
    <name type="scientific">Pseudanabaena galeata UHCC 0370</name>
    <dbReference type="NCBI Taxonomy" id="3110310"/>
    <lineage>
        <taxon>Bacteria</taxon>
        <taxon>Bacillati</taxon>
        <taxon>Cyanobacteriota</taxon>
        <taxon>Cyanophyceae</taxon>
        <taxon>Pseudanabaenales</taxon>
        <taxon>Pseudanabaenaceae</taxon>
        <taxon>Pseudanabaena</taxon>
    </lineage>
</organism>
<dbReference type="InterPro" id="IPR001054">
    <property type="entry name" value="A/G_cyclase"/>
</dbReference>
<dbReference type="EMBL" id="JAYGIE010000095">
    <property type="protein sequence ID" value="MEA5479646.1"/>
    <property type="molecule type" value="Genomic_DNA"/>
</dbReference>
<dbReference type="Gene3D" id="3.30.70.1230">
    <property type="entry name" value="Nucleotide cyclase"/>
    <property type="match status" value="1"/>
</dbReference>
<comment type="caution">
    <text evidence="4">The sequence shown here is derived from an EMBL/GenBank/DDBJ whole genome shotgun (WGS) entry which is preliminary data.</text>
</comment>
<dbReference type="SUPFAM" id="SSF55073">
    <property type="entry name" value="Nucleotide cyclase"/>
    <property type="match status" value="1"/>
</dbReference>
<gene>
    <name evidence="4" type="ORF">VB774_18645</name>
</gene>
<dbReference type="PANTHER" id="PTHR43081:SF1">
    <property type="entry name" value="ADENYLATE CYCLASE, TERMINAL-DIFFERENTIATION SPECIFIC"/>
    <property type="match status" value="1"/>
</dbReference>
<keyword evidence="2" id="KW-0472">Membrane</keyword>
<keyword evidence="2" id="KW-1133">Transmembrane helix</keyword>
<dbReference type="InterPro" id="IPR029787">
    <property type="entry name" value="Nucleotide_cyclase"/>
</dbReference>
<sequence length="660" mass="73998">MLKKFQGLKSLFPKYQMPNQLPNLTGLKLSRFRSAFVSSAIILGMLYGVRQLGGLQQLELLVFDQMMRSRPDKVADPRLLLVTITESDIKQYKWPLTDRLVAQTLSELNRHQPAAIAVDLNLQRNIPIEPERSELIAQLRRPNVIAAVSSGNNQNERIDPPVALPKEQVGLVDLPADPDGFMRRVLLFTNRASLSIQLLNAYLRADCPRDRPQRQDLVCQNLKPSFNSQKEYQLGEVTFPLLKSDSGAYQTINSGGYQILINYRGSSQSLQRVTLSQVLQKEVNPDLIKGKIVLIGVSAPSLKDVFLTPYSSTAKGTVRMAGVEIQAHITSQLLGAVLDGDRLFWFWAEWQEVLWMLIWAIAGISLTRIIRQPLILILTELLLILILLGFSYVLFLQQGWIPVVAPALAFGLASITTLIDRQSQLQQQQQMMMRLLGQQTSPEIANALWEGRDRLLQSGRLPWQNVTATVLFTDIRSFSTIVEGADPERVMGWLNEYLTVMADVVQSHQGVVNKFIGDSVMAVFGVPIALQQQAEIAMDARRSVACALAMRSALRSLNQNFEQRGLPKIEMRVGIFTGAVMVGSLGGKSRLEYGVIGDTVNIASRLESCEKERQDEDCRILIAQETLDYLENLYEVESWGAIFLKGRAQSVEVYRVIGHR</sequence>
<feature type="transmembrane region" description="Helical" evidence="2">
    <location>
        <begin position="344"/>
        <end position="362"/>
    </location>
</feature>
<evidence type="ECO:0000256" key="2">
    <source>
        <dbReference type="SAM" id="Phobius"/>
    </source>
</evidence>
<feature type="transmembrane region" description="Helical" evidence="2">
    <location>
        <begin position="374"/>
        <end position="394"/>
    </location>
</feature>
<dbReference type="Pfam" id="PF00211">
    <property type="entry name" value="Guanylate_cyc"/>
    <property type="match status" value="1"/>
</dbReference>